<evidence type="ECO:0000259" key="5">
    <source>
        <dbReference type="PROSITE" id="PS50885"/>
    </source>
</evidence>
<sequence>MRMGLTAKLTTLLACIGILSSGVTGYYSYSANQNLLVNEAESNLLTSTELLSQRFSSLLLDISADALTIGSLPSAPMLVGLGEGPEYQAARARLAGVFATFMRLHPQYSQMRLISRQAHGLELIRFDRDGEAIVQVEGDKLQEKGHFPYVFETLELAPGHVYISPITVNHEQGAHSAEGAPSLRLATAVLGANGEALGVAVINVDLRKFLETLKADLPARYQMYLTNQWGDFLVHPDASKTFAFDKGQRILIQDSFAQTKSLFNDTTPSVLVNGLDDPQRADGKIMAFVRKSFGPPENRQFVVVGLARPLQDVLGSGKTLGHSIIQMVLVFSLLAIALAILFSRALTHPLQMLIHAARRFQTGHTLDEALPVEREDEIGVLARGFDQMRKELKSHLEVMGRTQQELRHLANHDSLTGLPNRMQFFQQMEQAIAETAGTHQQLAVLFIDLDHFKSINDQMGHAVGDEVLMVVASRLRRAVRSDDIVARLGGDEFVVLIRGAGIAPIASSVTRKILGALNERVTLNGAVLQIGASVGISLYPEDGVTAEDLILRADSAMYKAKVNGRRTFASHQAGVLEIEKHQPGPSAEGTLGAAERANAGAEDDIER</sequence>
<dbReference type="FunFam" id="3.30.70.270:FF:000001">
    <property type="entry name" value="Diguanylate cyclase domain protein"/>
    <property type="match status" value="1"/>
</dbReference>
<evidence type="ECO:0000313" key="8">
    <source>
        <dbReference type="Proteomes" id="UP000199636"/>
    </source>
</evidence>
<dbReference type="Pfam" id="PF00672">
    <property type="entry name" value="HAMP"/>
    <property type="match status" value="1"/>
</dbReference>
<dbReference type="InterPro" id="IPR043128">
    <property type="entry name" value="Rev_trsase/Diguanyl_cyclase"/>
</dbReference>
<dbReference type="InterPro" id="IPR048760">
    <property type="entry name" value="VP0354-like_sensor_dom"/>
</dbReference>
<dbReference type="Pfam" id="PF21623">
    <property type="entry name" value="HK_sensor_dom_bact"/>
    <property type="match status" value="1"/>
</dbReference>
<keyword evidence="8" id="KW-1185">Reference proteome</keyword>
<feature type="transmembrane region" description="Helical" evidence="4">
    <location>
        <begin position="324"/>
        <end position="342"/>
    </location>
</feature>
<evidence type="ECO:0000256" key="4">
    <source>
        <dbReference type="SAM" id="Phobius"/>
    </source>
</evidence>
<evidence type="ECO:0000256" key="2">
    <source>
        <dbReference type="ARBA" id="ARBA00004533"/>
    </source>
</evidence>
<dbReference type="CDD" id="cd01949">
    <property type="entry name" value="GGDEF"/>
    <property type="match status" value="1"/>
</dbReference>
<dbReference type="SUPFAM" id="SSF103190">
    <property type="entry name" value="Sensory domain-like"/>
    <property type="match status" value="1"/>
</dbReference>
<dbReference type="GO" id="GO:0007165">
    <property type="term" value="P:signal transduction"/>
    <property type="evidence" value="ECO:0007669"/>
    <property type="project" value="InterPro"/>
</dbReference>
<dbReference type="Gene3D" id="3.30.70.270">
    <property type="match status" value="1"/>
</dbReference>
<evidence type="ECO:0000256" key="3">
    <source>
        <dbReference type="SAM" id="MobiDB-lite"/>
    </source>
</evidence>
<dbReference type="STRING" id="428992.SAMN05216272_11065"/>
<dbReference type="InterPro" id="IPR029787">
    <property type="entry name" value="Nucleotide_cyclase"/>
</dbReference>
<feature type="domain" description="GGDEF" evidence="6">
    <location>
        <begin position="440"/>
        <end position="573"/>
    </location>
</feature>
<dbReference type="OrthoDB" id="9812260at2"/>
<dbReference type="PROSITE" id="PS50885">
    <property type="entry name" value="HAMP"/>
    <property type="match status" value="1"/>
</dbReference>
<accession>A0A1G8L1I6</accession>
<comment type="subcellular location">
    <subcellularLocation>
        <location evidence="2">Cell inner membrane</location>
    </subcellularLocation>
</comment>
<organism evidence="7 8">
    <name type="scientific">Pseudomonas panipatensis</name>
    <dbReference type="NCBI Taxonomy" id="428992"/>
    <lineage>
        <taxon>Bacteria</taxon>
        <taxon>Pseudomonadati</taxon>
        <taxon>Pseudomonadota</taxon>
        <taxon>Gammaproteobacteria</taxon>
        <taxon>Pseudomonadales</taxon>
        <taxon>Pseudomonadaceae</taxon>
        <taxon>Pseudomonas</taxon>
    </lineage>
</organism>
<evidence type="ECO:0000313" key="7">
    <source>
        <dbReference type="EMBL" id="SDI49000.1"/>
    </source>
</evidence>
<dbReference type="Gene3D" id="6.10.340.10">
    <property type="match status" value="1"/>
</dbReference>
<keyword evidence="4" id="KW-1133">Transmembrane helix</keyword>
<keyword evidence="4" id="KW-0812">Transmembrane</keyword>
<dbReference type="AlphaFoldDB" id="A0A1G8L1I6"/>
<gene>
    <name evidence="7" type="ORF">SAMN05216272_11065</name>
</gene>
<dbReference type="InterPro" id="IPR000160">
    <property type="entry name" value="GGDEF_dom"/>
</dbReference>
<dbReference type="InterPro" id="IPR003660">
    <property type="entry name" value="HAMP_dom"/>
</dbReference>
<dbReference type="RefSeq" id="WP_090266190.1">
    <property type="nucleotide sequence ID" value="NZ_FNDS01000010.1"/>
</dbReference>
<evidence type="ECO:0000256" key="1">
    <source>
        <dbReference type="ARBA" id="ARBA00001946"/>
    </source>
</evidence>
<dbReference type="PROSITE" id="PS50887">
    <property type="entry name" value="GGDEF"/>
    <property type="match status" value="1"/>
</dbReference>
<dbReference type="InterPro" id="IPR052163">
    <property type="entry name" value="DGC-Regulatory_Protein"/>
</dbReference>
<feature type="region of interest" description="Disordered" evidence="3">
    <location>
        <begin position="580"/>
        <end position="607"/>
    </location>
</feature>
<dbReference type="SUPFAM" id="SSF158472">
    <property type="entry name" value="HAMP domain-like"/>
    <property type="match status" value="1"/>
</dbReference>
<dbReference type="CDD" id="cd18773">
    <property type="entry name" value="PDC1_HK_sensor"/>
    <property type="match status" value="1"/>
</dbReference>
<keyword evidence="4" id="KW-0472">Membrane</keyword>
<name>A0A1G8L1I6_9PSED</name>
<dbReference type="SUPFAM" id="SSF55073">
    <property type="entry name" value="Nucleotide cyclase"/>
    <property type="match status" value="1"/>
</dbReference>
<dbReference type="GO" id="GO:0003824">
    <property type="term" value="F:catalytic activity"/>
    <property type="evidence" value="ECO:0007669"/>
    <property type="project" value="UniProtKB-ARBA"/>
</dbReference>
<dbReference type="Gene3D" id="3.30.450.20">
    <property type="entry name" value="PAS domain"/>
    <property type="match status" value="1"/>
</dbReference>
<proteinExistence type="predicted"/>
<feature type="domain" description="HAMP" evidence="5">
    <location>
        <begin position="344"/>
        <end position="397"/>
    </location>
</feature>
<dbReference type="PANTHER" id="PTHR46663">
    <property type="entry name" value="DIGUANYLATE CYCLASE DGCT-RELATED"/>
    <property type="match status" value="1"/>
</dbReference>
<dbReference type="Proteomes" id="UP000199636">
    <property type="component" value="Unassembled WGS sequence"/>
</dbReference>
<dbReference type="SMART" id="SM00304">
    <property type="entry name" value="HAMP"/>
    <property type="match status" value="1"/>
</dbReference>
<dbReference type="CDD" id="cd06225">
    <property type="entry name" value="HAMP"/>
    <property type="match status" value="1"/>
</dbReference>
<dbReference type="PANTHER" id="PTHR46663:SF2">
    <property type="entry name" value="GGDEF DOMAIN-CONTAINING PROTEIN"/>
    <property type="match status" value="1"/>
</dbReference>
<dbReference type="SMART" id="SM00267">
    <property type="entry name" value="GGDEF"/>
    <property type="match status" value="1"/>
</dbReference>
<dbReference type="EMBL" id="FNDS01000010">
    <property type="protein sequence ID" value="SDI49000.1"/>
    <property type="molecule type" value="Genomic_DNA"/>
</dbReference>
<comment type="cofactor">
    <cofactor evidence="1">
        <name>Mg(2+)</name>
        <dbReference type="ChEBI" id="CHEBI:18420"/>
    </cofactor>
</comment>
<reference evidence="8" key="1">
    <citation type="submission" date="2016-10" db="EMBL/GenBank/DDBJ databases">
        <authorList>
            <person name="Varghese N."/>
            <person name="Submissions S."/>
        </authorList>
    </citation>
    <scope>NUCLEOTIDE SEQUENCE [LARGE SCALE GENOMIC DNA]</scope>
    <source>
        <strain evidence="8">CCM 7469</strain>
    </source>
</reference>
<dbReference type="GO" id="GO:0005886">
    <property type="term" value="C:plasma membrane"/>
    <property type="evidence" value="ECO:0007669"/>
    <property type="project" value="UniProtKB-SubCell"/>
</dbReference>
<dbReference type="InterPro" id="IPR029151">
    <property type="entry name" value="Sensor-like_sf"/>
</dbReference>
<evidence type="ECO:0000259" key="6">
    <source>
        <dbReference type="PROSITE" id="PS50887"/>
    </source>
</evidence>
<dbReference type="Pfam" id="PF00990">
    <property type="entry name" value="GGDEF"/>
    <property type="match status" value="1"/>
</dbReference>
<dbReference type="NCBIfam" id="TIGR00254">
    <property type="entry name" value="GGDEF"/>
    <property type="match status" value="1"/>
</dbReference>
<protein>
    <submittedName>
        <fullName evidence="7">Diguanylate cyclase (GGDEF) domain-containing protein</fullName>
    </submittedName>
</protein>